<feature type="transmembrane region" description="Helical" evidence="2">
    <location>
        <begin position="493"/>
        <end position="513"/>
    </location>
</feature>
<reference evidence="3" key="1">
    <citation type="submission" date="2021-02" db="EMBL/GenBank/DDBJ databases">
        <authorList>
            <person name="Nowell W R."/>
        </authorList>
    </citation>
    <scope>NUCLEOTIDE SEQUENCE</scope>
</reference>
<evidence type="ECO:0000256" key="2">
    <source>
        <dbReference type="SAM" id="Phobius"/>
    </source>
</evidence>
<evidence type="ECO:0008006" key="5">
    <source>
        <dbReference type="Google" id="ProtNLM"/>
    </source>
</evidence>
<comment type="caution">
    <text evidence="3">The sequence shown here is derived from an EMBL/GenBank/DDBJ whole genome shotgun (WGS) entry which is preliminary data.</text>
</comment>
<keyword evidence="2" id="KW-0472">Membrane</keyword>
<dbReference type="Proteomes" id="UP000663845">
    <property type="component" value="Unassembled WGS sequence"/>
</dbReference>
<organism evidence="3 4">
    <name type="scientific">Adineta steineri</name>
    <dbReference type="NCBI Taxonomy" id="433720"/>
    <lineage>
        <taxon>Eukaryota</taxon>
        <taxon>Metazoa</taxon>
        <taxon>Spiralia</taxon>
        <taxon>Gnathifera</taxon>
        <taxon>Rotifera</taxon>
        <taxon>Eurotatoria</taxon>
        <taxon>Bdelloidea</taxon>
        <taxon>Adinetida</taxon>
        <taxon>Adinetidae</taxon>
        <taxon>Adineta</taxon>
    </lineage>
</organism>
<feature type="region of interest" description="Disordered" evidence="1">
    <location>
        <begin position="61"/>
        <end position="124"/>
    </location>
</feature>
<dbReference type="PANTHER" id="PTHR16130:SF2">
    <property type="entry name" value="LYSOSOMAL COBALAMIN TRANSPORT ESCORT PROTEIN LMBD1"/>
    <property type="match status" value="1"/>
</dbReference>
<feature type="transmembrane region" description="Helical" evidence="2">
    <location>
        <begin position="656"/>
        <end position="675"/>
    </location>
</feature>
<protein>
    <recommendedName>
        <fullName evidence="5">Lysosomal cobalamin transporter</fullName>
    </recommendedName>
</protein>
<feature type="transmembrane region" description="Helical" evidence="2">
    <location>
        <begin position="759"/>
        <end position="782"/>
    </location>
</feature>
<accession>A0A814VUI5</accession>
<dbReference type="AlphaFoldDB" id="A0A814VUI5"/>
<name>A0A814VUI5_9BILA</name>
<keyword evidence="2" id="KW-0812">Transmembrane</keyword>
<feature type="compositionally biased region" description="Polar residues" evidence="1">
    <location>
        <begin position="89"/>
        <end position="106"/>
    </location>
</feature>
<feature type="transmembrane region" description="Helical" evidence="2">
    <location>
        <begin position="811"/>
        <end position="834"/>
    </location>
</feature>
<dbReference type="InterPro" id="IPR050854">
    <property type="entry name" value="LMBD1_LysCbl_Transport"/>
</dbReference>
<feature type="transmembrane region" description="Helical" evidence="2">
    <location>
        <begin position="884"/>
        <end position="908"/>
    </location>
</feature>
<sequence>MAVYGPKPGKDVQSTRIANRPRLVFDEQHKFRIKNNRSLSHLQETRDFSACNACSIEADRRRQPTFDRPQSSCSRHEVISPPPPPAEQRPSTAAKTKPSRSTLTSTDLERLSRPKSVPPERLSNNCNWSNFIKKRSKYAIKTPYGLCDLTHGNENLENRPPFVNYGGRYSDKQHGQKRTFNSLAVHQLKHHEHEEQRLADVLRERRLRLQAENYFRETEERHAQAQDLHDRAARSSTEYQLFRIFVPQLATLPSDNSTSEWDHVKYLIDHFDSSRIEDSISFSIFTISIIGFFLLTIYTGYGSIACPLSLIRGKRSARLQQASIEDQRSEIQRQIRLLKNRYPRHIPMPIREKHRLAELEQEDAALCRNEESIINVRESLFFKCRYIYRPVQIILGIFLFILAIVIFISLLLSNVNKCINFVNFKQIFAQGNQTLPNPINIILTWTGQFYPISYIFLTGLLIYIIFTSLYGLQQLGIWYFWVRRVQSAIKWTIGFLLFLFVLIILGIFVPQLATLPSDNSTSEWDHVKYLIDHFDSSRIEDSISFSIFTISIIGFFLLTIYTGYGSIACPLSLIRGKRSARLQQASIEDQRSEIQRQIRLLKNRYPRHIPMPIREKHRLAELEQEDAALCRNEESIINVRESLFFKCRYIYRPVQIILGIFLFILAIVIFISLLLSNVNKCINFVNFKQIFAQGNQTLPNPINIILTWTGQFYPISYIFLTGLLIYIIFTSLYGLQQLGIWYFWVRMYRFSRGRTKPQAILMLCSLLMFIVVAINIFVYLLIPQYAIYGDQHYSAIGNMYRFSRGRTKPQAILMLCSLLMFIVVAINIFVYLLIPQYAIYGDQHYSAIGNNGTIIIEKCTQFVKTDDCQMTVMGRIILRFFYKVWFFGAIYFCTSWIFLIIFLASFILKLFTHRESNIQEYTVDRLLEGDGDEDDDEPLIQ</sequence>
<dbReference type="GO" id="GO:0005774">
    <property type="term" value="C:vacuolar membrane"/>
    <property type="evidence" value="ECO:0007669"/>
    <property type="project" value="TreeGrafter"/>
</dbReference>
<evidence type="ECO:0000313" key="4">
    <source>
        <dbReference type="Proteomes" id="UP000663845"/>
    </source>
</evidence>
<feature type="transmembrane region" description="Helical" evidence="2">
    <location>
        <begin position="452"/>
        <end position="472"/>
    </location>
</feature>
<proteinExistence type="predicted"/>
<dbReference type="EMBL" id="CAJNOG010000352">
    <property type="protein sequence ID" value="CAF1193111.1"/>
    <property type="molecule type" value="Genomic_DNA"/>
</dbReference>
<feature type="transmembrane region" description="Helical" evidence="2">
    <location>
        <begin position="715"/>
        <end position="738"/>
    </location>
</feature>
<feature type="transmembrane region" description="Helical" evidence="2">
    <location>
        <begin position="543"/>
        <end position="574"/>
    </location>
</feature>
<keyword evidence="2" id="KW-1133">Transmembrane helix</keyword>
<evidence type="ECO:0000256" key="1">
    <source>
        <dbReference type="SAM" id="MobiDB-lite"/>
    </source>
</evidence>
<dbReference type="GO" id="GO:0072665">
    <property type="term" value="P:protein localization to vacuole"/>
    <property type="evidence" value="ECO:0007669"/>
    <property type="project" value="TreeGrafter"/>
</dbReference>
<feature type="transmembrane region" description="Helical" evidence="2">
    <location>
        <begin position="282"/>
        <end position="311"/>
    </location>
</feature>
<gene>
    <name evidence="3" type="ORF">JYZ213_LOCUS26461</name>
</gene>
<evidence type="ECO:0000313" key="3">
    <source>
        <dbReference type="EMBL" id="CAF1193111.1"/>
    </source>
</evidence>
<dbReference type="PANTHER" id="PTHR16130">
    <property type="entry name" value="LYSOSOMAL COBALAMIN TRANSPORTER-RELATED"/>
    <property type="match status" value="1"/>
</dbReference>
<feature type="transmembrane region" description="Helical" evidence="2">
    <location>
        <begin position="393"/>
        <end position="412"/>
    </location>
</feature>